<comment type="catalytic activity">
    <reaction evidence="7 8">
        <text>L-methionyl-tRNA(fMet) + (6R)-10-formyltetrahydrofolate = N-formyl-L-methionyl-tRNA(fMet) + (6S)-5,6,7,8-tetrahydrofolate + H(+)</text>
        <dbReference type="Rhea" id="RHEA:24380"/>
        <dbReference type="Rhea" id="RHEA-COMP:9952"/>
        <dbReference type="Rhea" id="RHEA-COMP:9953"/>
        <dbReference type="ChEBI" id="CHEBI:15378"/>
        <dbReference type="ChEBI" id="CHEBI:57453"/>
        <dbReference type="ChEBI" id="CHEBI:78530"/>
        <dbReference type="ChEBI" id="CHEBI:78844"/>
        <dbReference type="ChEBI" id="CHEBI:195366"/>
        <dbReference type="EC" id="2.1.2.9"/>
    </reaction>
</comment>
<dbReference type="InterPro" id="IPR036477">
    <property type="entry name" value="Formyl_transf_N_sf"/>
</dbReference>
<feature type="binding site" evidence="8">
    <location>
        <begin position="114"/>
        <end position="117"/>
    </location>
    <ligand>
        <name>(6S)-5,6,7,8-tetrahydrofolate</name>
        <dbReference type="ChEBI" id="CHEBI:57453"/>
    </ligand>
</feature>
<dbReference type="InterPro" id="IPR044135">
    <property type="entry name" value="Met-tRNA-FMT_C"/>
</dbReference>
<evidence type="ECO:0000313" key="12">
    <source>
        <dbReference type="Proteomes" id="UP001154240"/>
    </source>
</evidence>
<keyword evidence="12" id="KW-1185">Reference proteome</keyword>
<evidence type="ECO:0000256" key="3">
    <source>
        <dbReference type="ARBA" id="ARBA00012261"/>
    </source>
</evidence>
<comment type="function">
    <text evidence="1 8">Attaches a formyl group to the free amino group of methionyl-tRNA(fMet). The formyl group appears to play a dual role in the initiator identity of N-formylmethionyl-tRNA by promoting its recognition by IF2 and preventing the misappropriation of this tRNA by the elongation apparatus.</text>
</comment>
<comment type="similarity">
    <text evidence="2 8">Belongs to the Fmt family.</text>
</comment>
<evidence type="ECO:0000259" key="9">
    <source>
        <dbReference type="Pfam" id="PF00551"/>
    </source>
</evidence>
<dbReference type="NCBIfam" id="TIGR00460">
    <property type="entry name" value="fmt"/>
    <property type="match status" value="1"/>
</dbReference>
<dbReference type="Gene3D" id="3.40.50.170">
    <property type="entry name" value="Formyl transferase, N-terminal domain"/>
    <property type="match status" value="1"/>
</dbReference>
<dbReference type="EMBL" id="JAPHEH010000001">
    <property type="protein sequence ID" value="MDG4476011.1"/>
    <property type="molecule type" value="Genomic_DNA"/>
</dbReference>
<evidence type="ECO:0000256" key="1">
    <source>
        <dbReference type="ARBA" id="ARBA00002606"/>
    </source>
</evidence>
<evidence type="ECO:0000256" key="7">
    <source>
        <dbReference type="ARBA" id="ARBA00048558"/>
    </source>
</evidence>
<dbReference type="InterPro" id="IPR037022">
    <property type="entry name" value="Formyl_trans_C_sf"/>
</dbReference>
<dbReference type="Proteomes" id="UP001154240">
    <property type="component" value="Unassembled WGS sequence"/>
</dbReference>
<reference evidence="11" key="1">
    <citation type="journal article" date="2022" name="bioRxiv">
        <title>Thiovibrio frasassiensisgen. nov., sp. nov., an autotrophic, elemental sulfur disproportionating bacterium isolated from sulfidic karst sediment, and proposal of Thiovibrionaceae fam. nov.</title>
        <authorList>
            <person name="Aronson H."/>
            <person name="Thomas C."/>
            <person name="Bhattacharyya M."/>
            <person name="Eckstein S."/>
            <person name="Jensen S."/>
            <person name="Barco R."/>
            <person name="Macalady J."/>
            <person name="Amend J."/>
        </authorList>
    </citation>
    <scope>NUCLEOTIDE SEQUENCE</scope>
    <source>
        <strain evidence="11">RS19-109</strain>
    </source>
</reference>
<evidence type="ECO:0000256" key="4">
    <source>
        <dbReference type="ARBA" id="ARBA00016014"/>
    </source>
</evidence>
<evidence type="ECO:0000256" key="2">
    <source>
        <dbReference type="ARBA" id="ARBA00010699"/>
    </source>
</evidence>
<dbReference type="EC" id="2.1.2.9" evidence="3 8"/>
<protein>
    <recommendedName>
        <fullName evidence="4 8">Methionyl-tRNA formyltransferase</fullName>
        <ecNumber evidence="3 8">2.1.2.9</ecNumber>
    </recommendedName>
</protein>
<dbReference type="FunFam" id="3.40.50.12230:FF:000001">
    <property type="entry name" value="Methionyl-tRNA formyltransferase"/>
    <property type="match status" value="1"/>
</dbReference>
<dbReference type="AlphaFoldDB" id="A0A9X4MF02"/>
<dbReference type="InterPro" id="IPR041711">
    <property type="entry name" value="Met-tRNA-FMT_N"/>
</dbReference>
<feature type="domain" description="Formyl transferase C-terminal" evidence="10">
    <location>
        <begin position="209"/>
        <end position="305"/>
    </location>
</feature>
<dbReference type="InterPro" id="IPR001555">
    <property type="entry name" value="GART_AS"/>
</dbReference>
<evidence type="ECO:0000259" key="10">
    <source>
        <dbReference type="Pfam" id="PF02911"/>
    </source>
</evidence>
<gene>
    <name evidence="8 11" type="primary">fmt</name>
    <name evidence="11" type="ORF">OLX77_07550</name>
</gene>
<dbReference type="InterPro" id="IPR002376">
    <property type="entry name" value="Formyl_transf_N"/>
</dbReference>
<organism evidence="11 12">
    <name type="scientific">Thiovibrio frasassiensis</name>
    <dbReference type="NCBI Taxonomy" id="2984131"/>
    <lineage>
        <taxon>Bacteria</taxon>
        <taxon>Pseudomonadati</taxon>
        <taxon>Thermodesulfobacteriota</taxon>
        <taxon>Desulfobulbia</taxon>
        <taxon>Desulfobulbales</taxon>
        <taxon>Thiovibrionaceae</taxon>
        <taxon>Thiovibrio</taxon>
    </lineage>
</organism>
<dbReference type="PANTHER" id="PTHR11138">
    <property type="entry name" value="METHIONYL-TRNA FORMYLTRANSFERASE"/>
    <property type="match status" value="1"/>
</dbReference>
<dbReference type="GO" id="GO:0004479">
    <property type="term" value="F:methionyl-tRNA formyltransferase activity"/>
    <property type="evidence" value="ECO:0007669"/>
    <property type="project" value="UniProtKB-UniRule"/>
</dbReference>
<evidence type="ECO:0000313" key="11">
    <source>
        <dbReference type="EMBL" id="MDG4476011.1"/>
    </source>
</evidence>
<dbReference type="Gene3D" id="3.10.25.10">
    <property type="entry name" value="Formyl transferase, C-terminal domain"/>
    <property type="match status" value="1"/>
</dbReference>
<dbReference type="InterPro" id="IPR005794">
    <property type="entry name" value="Fmt"/>
</dbReference>
<accession>A0A9X4MF02</accession>
<sequence>MATRRYRIIFMGTPEFAVPSLQALLDHREEVVAVVCQPDKPKGRGRKLSPPPVKELALAAGIPVLQPTKVRTPEFLEELRSYRPDLMVVTAYGRILPGPLLSLPPLGTINVHGSLLPKYRGAAPVQWAVLNGDTETGITIMQMDEGMDTGDILLPGSLAIEPDDTAGTLAVKMAALGGRLLTEALERLKEGNLPPHKQDERLVTLAPPLSKELSAIDWQKTAREISCRIRGLDPWPMAHTTLEGKWLRLFAPQIIPGPVREAPGTLCRADKTGLTVATGEEYLRIGEVQLEGSKRMSADAFLRGRPLAPGLRFPT</sequence>
<keyword evidence="5 8" id="KW-0808">Transferase</keyword>
<dbReference type="PANTHER" id="PTHR11138:SF5">
    <property type="entry name" value="METHIONYL-TRNA FORMYLTRANSFERASE, MITOCHONDRIAL"/>
    <property type="match status" value="1"/>
</dbReference>
<dbReference type="InterPro" id="IPR005793">
    <property type="entry name" value="Formyl_trans_C"/>
</dbReference>
<evidence type="ECO:0000256" key="6">
    <source>
        <dbReference type="ARBA" id="ARBA00022917"/>
    </source>
</evidence>
<dbReference type="CDD" id="cd08704">
    <property type="entry name" value="Met_tRNA_FMT_C"/>
    <property type="match status" value="1"/>
</dbReference>
<dbReference type="GO" id="GO:0005829">
    <property type="term" value="C:cytosol"/>
    <property type="evidence" value="ECO:0007669"/>
    <property type="project" value="TreeGrafter"/>
</dbReference>
<evidence type="ECO:0000256" key="5">
    <source>
        <dbReference type="ARBA" id="ARBA00022679"/>
    </source>
</evidence>
<proteinExistence type="inferred from homology"/>
<dbReference type="Pfam" id="PF00551">
    <property type="entry name" value="Formyl_trans_N"/>
    <property type="match status" value="1"/>
</dbReference>
<dbReference type="SUPFAM" id="SSF53328">
    <property type="entry name" value="Formyltransferase"/>
    <property type="match status" value="1"/>
</dbReference>
<keyword evidence="6 8" id="KW-0648">Protein biosynthesis</keyword>
<dbReference type="InterPro" id="IPR011034">
    <property type="entry name" value="Formyl_transferase-like_C_sf"/>
</dbReference>
<name>A0A9X4MF02_9BACT</name>
<dbReference type="CDD" id="cd08646">
    <property type="entry name" value="FMT_core_Met-tRNA-FMT_N"/>
    <property type="match status" value="1"/>
</dbReference>
<dbReference type="Pfam" id="PF02911">
    <property type="entry name" value="Formyl_trans_C"/>
    <property type="match status" value="1"/>
</dbReference>
<feature type="domain" description="Formyl transferase N-terminal" evidence="9">
    <location>
        <begin position="7"/>
        <end position="185"/>
    </location>
</feature>
<dbReference type="SUPFAM" id="SSF50486">
    <property type="entry name" value="FMT C-terminal domain-like"/>
    <property type="match status" value="1"/>
</dbReference>
<dbReference type="PROSITE" id="PS00373">
    <property type="entry name" value="GART"/>
    <property type="match status" value="1"/>
</dbReference>
<comment type="caution">
    <text evidence="11">The sequence shown here is derived from an EMBL/GenBank/DDBJ whole genome shotgun (WGS) entry which is preliminary data.</text>
</comment>
<evidence type="ECO:0000256" key="8">
    <source>
        <dbReference type="HAMAP-Rule" id="MF_00182"/>
    </source>
</evidence>
<reference evidence="11" key="2">
    <citation type="submission" date="2022-10" db="EMBL/GenBank/DDBJ databases">
        <authorList>
            <person name="Aronson H.S."/>
        </authorList>
    </citation>
    <scope>NUCLEOTIDE SEQUENCE</scope>
    <source>
        <strain evidence="11">RS19-109</strain>
    </source>
</reference>
<dbReference type="HAMAP" id="MF_00182">
    <property type="entry name" value="Formyl_trans"/>
    <property type="match status" value="1"/>
</dbReference>